<feature type="compositionally biased region" description="Low complexity" evidence="1">
    <location>
        <begin position="188"/>
        <end position="212"/>
    </location>
</feature>
<feature type="compositionally biased region" description="Basic and acidic residues" evidence="1">
    <location>
        <begin position="178"/>
        <end position="187"/>
    </location>
</feature>
<comment type="caution">
    <text evidence="2">The sequence shown here is derived from an EMBL/GenBank/DDBJ whole genome shotgun (WGS) entry which is preliminary data.</text>
</comment>
<evidence type="ECO:0000313" key="3">
    <source>
        <dbReference type="Proteomes" id="UP001420932"/>
    </source>
</evidence>
<proteinExistence type="predicted"/>
<keyword evidence="3" id="KW-1185">Reference proteome</keyword>
<evidence type="ECO:0008006" key="4">
    <source>
        <dbReference type="Google" id="ProtNLM"/>
    </source>
</evidence>
<name>A0AAP0EVL9_9MAGN</name>
<feature type="compositionally biased region" description="Basic residues" evidence="1">
    <location>
        <begin position="167"/>
        <end position="177"/>
    </location>
</feature>
<feature type="region of interest" description="Disordered" evidence="1">
    <location>
        <begin position="147"/>
        <end position="212"/>
    </location>
</feature>
<sequence length="212" mass="24221">MEVDDKIDVQWTYKDRLMNTGKRRFSENILLEEVVKLQMGKALGFKMLCNRIEALWHPEGEYRVMDLHVLSVQKWVISFRVSTTSVSKAAVRIRFPDLPPGYFHDSIKQRIYSLASVSGRRRVGVRGRGGRGHESTVRRGRRLFKEGRRKRSVERDTAEGGFPSRGRLGKRDRRRCTRATEKEERRIGGASEQGAAAAEALISSSGSGTWRK</sequence>
<dbReference type="EMBL" id="JBBNAF010000011">
    <property type="protein sequence ID" value="KAK9098962.1"/>
    <property type="molecule type" value="Genomic_DNA"/>
</dbReference>
<dbReference type="Proteomes" id="UP001420932">
    <property type="component" value="Unassembled WGS sequence"/>
</dbReference>
<organism evidence="2 3">
    <name type="scientific">Stephania yunnanensis</name>
    <dbReference type="NCBI Taxonomy" id="152371"/>
    <lineage>
        <taxon>Eukaryota</taxon>
        <taxon>Viridiplantae</taxon>
        <taxon>Streptophyta</taxon>
        <taxon>Embryophyta</taxon>
        <taxon>Tracheophyta</taxon>
        <taxon>Spermatophyta</taxon>
        <taxon>Magnoliopsida</taxon>
        <taxon>Ranunculales</taxon>
        <taxon>Menispermaceae</taxon>
        <taxon>Menispermoideae</taxon>
        <taxon>Cissampelideae</taxon>
        <taxon>Stephania</taxon>
    </lineage>
</organism>
<evidence type="ECO:0000313" key="2">
    <source>
        <dbReference type="EMBL" id="KAK9098962.1"/>
    </source>
</evidence>
<protein>
    <recommendedName>
        <fullName evidence="4">DUF4283 domain-containing protein</fullName>
    </recommendedName>
</protein>
<evidence type="ECO:0000256" key="1">
    <source>
        <dbReference type="SAM" id="MobiDB-lite"/>
    </source>
</evidence>
<accession>A0AAP0EVL9</accession>
<gene>
    <name evidence="2" type="ORF">Syun_026007</name>
</gene>
<dbReference type="AlphaFoldDB" id="A0AAP0EVL9"/>
<reference evidence="2 3" key="1">
    <citation type="submission" date="2024-01" db="EMBL/GenBank/DDBJ databases">
        <title>Genome assemblies of Stephania.</title>
        <authorList>
            <person name="Yang L."/>
        </authorList>
    </citation>
    <scope>NUCLEOTIDE SEQUENCE [LARGE SCALE GENOMIC DNA]</scope>
    <source>
        <strain evidence="2">YNDBR</strain>
        <tissue evidence="2">Leaf</tissue>
    </source>
</reference>